<proteinExistence type="inferred from homology"/>
<keyword evidence="5" id="KW-1185">Reference proteome</keyword>
<evidence type="ECO:0000313" key="5">
    <source>
        <dbReference type="Proteomes" id="UP000030764"/>
    </source>
</evidence>
<evidence type="ECO:0000256" key="1">
    <source>
        <dbReference type="ARBA" id="ARBA00010112"/>
    </source>
</evidence>
<dbReference type="OrthoDB" id="5912207at2759"/>
<reference evidence="3 5" key="1">
    <citation type="journal article" date="2014" name="Nat. Genet.">
        <title>Genome and transcriptome of the porcine whipworm Trichuris suis.</title>
        <authorList>
            <person name="Jex A.R."/>
            <person name="Nejsum P."/>
            <person name="Schwarz E.M."/>
            <person name="Hu L."/>
            <person name="Young N.D."/>
            <person name="Hall R.S."/>
            <person name="Korhonen P.K."/>
            <person name="Liao S."/>
            <person name="Thamsborg S."/>
            <person name="Xia J."/>
            <person name="Xu P."/>
            <person name="Wang S."/>
            <person name="Scheerlinck J.P."/>
            <person name="Hofmann A."/>
            <person name="Sternberg P.W."/>
            <person name="Wang J."/>
            <person name="Gasser R.B."/>
        </authorList>
    </citation>
    <scope>NUCLEOTIDE SEQUENCE [LARGE SCALE GENOMIC DNA]</scope>
    <source>
        <strain evidence="4">DCEP-RM93F</strain>
        <strain evidence="3">DCEP-RM93M</strain>
    </source>
</reference>
<dbReference type="InterPro" id="IPR038479">
    <property type="entry name" value="Transthyretin-like_sf"/>
</dbReference>
<comment type="similarity">
    <text evidence="1">Belongs to the nematode transthyretin-like family.</text>
</comment>
<sequence>MLRLSFLFFLSTISAALAAQQCLTVLGQVKCGSRVADKPVFIKLLDEDSGGPDDWMDEGYASKTGYFYLHGCASDPFGMTIDPMLRIYHMCKGVGYRRTIHIPKAVVKSGIYKFNATIDLSSDDKTDEKHKYQVTQCSKLETSTAKPK</sequence>
<evidence type="ECO:0000313" key="4">
    <source>
        <dbReference type="EMBL" id="KFD66152.1"/>
    </source>
</evidence>
<dbReference type="Proteomes" id="UP000030764">
    <property type="component" value="Unassembled WGS sequence"/>
</dbReference>
<protein>
    <recommendedName>
        <fullName evidence="6">Transthyretin-like family protein</fullName>
    </recommendedName>
</protein>
<evidence type="ECO:0008006" key="6">
    <source>
        <dbReference type="Google" id="ProtNLM"/>
    </source>
</evidence>
<dbReference type="GO" id="GO:0009986">
    <property type="term" value="C:cell surface"/>
    <property type="evidence" value="ECO:0007669"/>
    <property type="project" value="InterPro"/>
</dbReference>
<keyword evidence="2" id="KW-0732">Signal</keyword>
<feature type="signal peptide" evidence="2">
    <location>
        <begin position="1"/>
        <end position="18"/>
    </location>
</feature>
<name>A0A085MI66_9BILA</name>
<evidence type="ECO:0000256" key="2">
    <source>
        <dbReference type="SAM" id="SignalP"/>
    </source>
</evidence>
<dbReference type="Pfam" id="PF01060">
    <property type="entry name" value="TTR-52"/>
    <property type="match status" value="1"/>
</dbReference>
<dbReference type="AlphaFoldDB" id="A0A085MI66"/>
<dbReference type="InterPro" id="IPR001534">
    <property type="entry name" value="Transthyretin-like"/>
</dbReference>
<gene>
    <name evidence="3" type="ORF">M513_02169</name>
    <name evidence="4" type="ORF">M514_02169</name>
</gene>
<accession>A0A085MI66</accession>
<feature type="chain" id="PRO_5010405270" description="Transthyretin-like family protein" evidence="2">
    <location>
        <begin position="19"/>
        <end position="148"/>
    </location>
</feature>
<dbReference type="Proteomes" id="UP000030758">
    <property type="component" value="Unassembled WGS sequence"/>
</dbReference>
<dbReference type="PANTHER" id="PTHR21700">
    <property type="entry name" value="TRANSTHYRETIN-LIKE FAMILY PROTEIN-RELATED"/>
    <property type="match status" value="1"/>
</dbReference>
<organism evidence="3 5">
    <name type="scientific">Trichuris suis</name>
    <name type="common">pig whipworm</name>
    <dbReference type="NCBI Taxonomy" id="68888"/>
    <lineage>
        <taxon>Eukaryota</taxon>
        <taxon>Metazoa</taxon>
        <taxon>Ecdysozoa</taxon>
        <taxon>Nematoda</taxon>
        <taxon>Enoplea</taxon>
        <taxon>Dorylaimia</taxon>
        <taxon>Trichinellida</taxon>
        <taxon>Trichuridae</taxon>
        <taxon>Trichuris</taxon>
    </lineage>
</organism>
<dbReference type="EMBL" id="KL367527">
    <property type="protein sequence ID" value="KFD66152.1"/>
    <property type="molecule type" value="Genomic_DNA"/>
</dbReference>
<evidence type="ECO:0000313" key="3">
    <source>
        <dbReference type="EMBL" id="KFD56912.1"/>
    </source>
</evidence>
<dbReference type="EMBL" id="KL363191">
    <property type="protein sequence ID" value="KFD56912.1"/>
    <property type="molecule type" value="Genomic_DNA"/>
</dbReference>
<dbReference type="Gene3D" id="2.60.40.3330">
    <property type="match status" value="1"/>
</dbReference>